<evidence type="ECO:0000256" key="4">
    <source>
        <dbReference type="ARBA" id="ARBA00022528"/>
    </source>
</evidence>
<keyword evidence="15" id="KW-0812">Transmembrane</keyword>
<dbReference type="InterPro" id="IPR014034">
    <property type="entry name" value="Ferritin_CS"/>
</dbReference>
<keyword evidence="15" id="KW-1133">Transmembrane helix</keyword>
<evidence type="ECO:0000256" key="2">
    <source>
        <dbReference type="ARBA" id="ARBA00007513"/>
    </source>
</evidence>
<dbReference type="FunFam" id="1.20.1260.10:FF:000006">
    <property type="entry name" value="Ferritin"/>
    <property type="match status" value="1"/>
</dbReference>
<dbReference type="InterPro" id="IPR009078">
    <property type="entry name" value="Ferritin-like_SF"/>
</dbReference>
<keyword evidence="4" id="KW-0150">Chloroplast</keyword>
<dbReference type="GO" id="GO:0008199">
    <property type="term" value="F:ferric iron binding"/>
    <property type="evidence" value="ECO:0007669"/>
    <property type="project" value="InterPro"/>
</dbReference>
<evidence type="ECO:0000256" key="12">
    <source>
        <dbReference type="ARBA" id="ARBA00047990"/>
    </source>
</evidence>
<dbReference type="GO" id="GO:0004322">
    <property type="term" value="F:ferroxidase activity"/>
    <property type="evidence" value="ECO:0007669"/>
    <property type="project" value="UniProtKB-EC"/>
</dbReference>
<evidence type="ECO:0000256" key="14">
    <source>
        <dbReference type="RuleBase" id="RU361145"/>
    </source>
</evidence>
<dbReference type="Gene3D" id="1.20.1260.10">
    <property type="match status" value="1"/>
</dbReference>
<feature type="transmembrane region" description="Helical" evidence="15">
    <location>
        <begin position="427"/>
        <end position="454"/>
    </location>
</feature>
<evidence type="ECO:0000256" key="7">
    <source>
        <dbReference type="ARBA" id="ARBA00022946"/>
    </source>
</evidence>
<feature type="binding site" evidence="13">
    <location>
        <position position="109"/>
    </location>
    <ligand>
        <name>Fe cation</name>
        <dbReference type="ChEBI" id="CHEBI:24875"/>
        <label>1</label>
    </ligand>
</feature>
<dbReference type="CDD" id="cd01056">
    <property type="entry name" value="Euk_Ferritin"/>
    <property type="match status" value="1"/>
</dbReference>
<keyword evidence="7" id="KW-0809">Transit peptide</keyword>
<comment type="caution">
    <text evidence="17">The sequence shown here is derived from an EMBL/GenBank/DDBJ whole genome shotgun (WGS) entry which is preliminary data.</text>
</comment>
<keyword evidence="8 14" id="KW-0560">Oxidoreductase</keyword>
<proteinExistence type="inferred from homology"/>
<dbReference type="EC" id="1.16.3.1" evidence="14"/>
<comment type="catalytic activity">
    <reaction evidence="12 14">
        <text>4 Fe(2+) + O2 + 4 H(+) = 4 Fe(3+) + 2 H2O</text>
        <dbReference type="Rhea" id="RHEA:11148"/>
        <dbReference type="ChEBI" id="CHEBI:15377"/>
        <dbReference type="ChEBI" id="CHEBI:15378"/>
        <dbReference type="ChEBI" id="CHEBI:15379"/>
        <dbReference type="ChEBI" id="CHEBI:29033"/>
        <dbReference type="ChEBI" id="CHEBI:29034"/>
        <dbReference type="EC" id="1.16.3.1"/>
    </reaction>
</comment>
<evidence type="ECO:0000256" key="13">
    <source>
        <dbReference type="PIRSR" id="PIRSR601519-1"/>
    </source>
</evidence>
<dbReference type="Gene3D" id="3.40.50.1240">
    <property type="entry name" value="Phosphoglycerate mutase-like"/>
    <property type="match status" value="2"/>
</dbReference>
<evidence type="ECO:0000313" key="18">
    <source>
        <dbReference type="Proteomes" id="UP000467840"/>
    </source>
</evidence>
<evidence type="ECO:0000256" key="1">
    <source>
        <dbReference type="ARBA" id="ARBA00004229"/>
    </source>
</evidence>
<dbReference type="InterPro" id="IPR012347">
    <property type="entry name" value="Ferritin-like"/>
</dbReference>
<feature type="binding site" evidence="13">
    <location>
        <position position="155"/>
    </location>
    <ligand>
        <name>Fe cation</name>
        <dbReference type="ChEBI" id="CHEBI:24875"/>
        <label>1</label>
    </ligand>
</feature>
<dbReference type="GO" id="GO:0006879">
    <property type="term" value="P:intracellular iron ion homeostasis"/>
    <property type="evidence" value="ECO:0007669"/>
    <property type="project" value="UniProtKB-KW"/>
</dbReference>
<dbReference type="PROSITE" id="PS50905">
    <property type="entry name" value="FERRITIN_LIKE"/>
    <property type="match status" value="1"/>
</dbReference>
<dbReference type="GO" id="GO:0008198">
    <property type="term" value="F:ferrous iron binding"/>
    <property type="evidence" value="ECO:0007669"/>
    <property type="project" value="TreeGrafter"/>
</dbReference>
<evidence type="ECO:0000256" key="10">
    <source>
        <dbReference type="ARBA" id="ARBA00025111"/>
    </source>
</evidence>
<sequence length="547" mass="60403">MLLKASPAFSLLSTSGDNLGPLFSSVSSSSISLSPSTLRGKVGTGFVVCASKGGNDKPLTGVFLSPLKSVEYNVSYVYHAMFAYFDRDNVALKGLAKFFKESSLEEREHAEKLMEYQNKRGGKVKLQSIVMPLSEFDHAEKGDALYAMELALSLEKLTNEKLLNLHSVAEQNHDAQLTDFIESEFLAEQVEAIKKISEYVAQLRRVGKGHVASSCTGKGRVRRQLKYGRYGAVKDVGCVSLEKSSIHEGCTPIHLNLVVPRASASAVAFGMGLFSRREALDQGIIELLQSAVKAVQDFRKSQEPGVDKLKEPILDEITAAIVSRYELNFTRQDTASLWFLCKQGYGKSINYRMGVPLLEDVVHSMEEAIKAQEEQLAPGSYEKARLRFAHAETVVPFTCLLGLFLEQSGDALSVESSYYDGNLCINAMYKIICIVTCPCGLLLYAKFLVICGILQNSRKTKGTTFGTSSRPPHSRNWWGSTIAPFAGNNMLVLHSCPANPSSKYFIEVLHNEHPIPMPVAIILISVHLKSLRYSFINFRTCLVHGME</sequence>
<dbReference type="GO" id="GO:0006979">
    <property type="term" value="P:response to oxidative stress"/>
    <property type="evidence" value="ECO:0007669"/>
    <property type="project" value="UniProtKB-ARBA"/>
</dbReference>
<evidence type="ECO:0000256" key="3">
    <source>
        <dbReference type="ARBA" id="ARBA00022434"/>
    </source>
</evidence>
<feature type="domain" description="Ferritin-like diiron" evidence="16">
    <location>
        <begin position="54"/>
        <end position="207"/>
    </location>
</feature>
<evidence type="ECO:0000256" key="5">
    <source>
        <dbReference type="ARBA" id="ARBA00022640"/>
    </source>
</evidence>
<comment type="subunit">
    <text evidence="11">Oligomer of 24 subunits. There are two types of subunits: L (light) chain and H (heavy) chain. The major chain can be light or heavy, depending on the species and tissue type. The functional molecule forms a roughly spherical shell with a diameter of 12 nm and contains a central cavity into which the insoluble mineral iron core is deposited.</text>
</comment>
<reference evidence="17 18" key="1">
    <citation type="journal article" date="2020" name="Mol. Plant">
        <title>The Chromosome-Based Rubber Tree Genome Provides New Insights into Spurge Genome Evolution and Rubber Biosynthesis.</title>
        <authorList>
            <person name="Liu J."/>
            <person name="Shi C."/>
            <person name="Shi C.C."/>
            <person name="Li W."/>
            <person name="Zhang Q.J."/>
            <person name="Zhang Y."/>
            <person name="Li K."/>
            <person name="Lu H.F."/>
            <person name="Shi C."/>
            <person name="Zhu S.T."/>
            <person name="Xiao Z.Y."/>
            <person name="Nan H."/>
            <person name="Yue Y."/>
            <person name="Zhu X.G."/>
            <person name="Wu Y."/>
            <person name="Hong X.N."/>
            <person name="Fan G.Y."/>
            <person name="Tong Y."/>
            <person name="Zhang D."/>
            <person name="Mao C.L."/>
            <person name="Liu Y.L."/>
            <person name="Hao S.J."/>
            <person name="Liu W.Q."/>
            <person name="Lv M.Q."/>
            <person name="Zhang H.B."/>
            <person name="Liu Y."/>
            <person name="Hu-Tang G.R."/>
            <person name="Wang J.P."/>
            <person name="Wang J.H."/>
            <person name="Sun Y.H."/>
            <person name="Ni S.B."/>
            <person name="Chen W.B."/>
            <person name="Zhang X.C."/>
            <person name="Jiao Y.N."/>
            <person name="Eichler E.E."/>
            <person name="Li G.H."/>
            <person name="Liu X."/>
            <person name="Gao L.Z."/>
        </authorList>
    </citation>
    <scope>NUCLEOTIDE SEQUENCE [LARGE SCALE GENOMIC DNA]</scope>
    <source>
        <strain evidence="18">cv. GT1</strain>
        <tissue evidence="17">Leaf</tissue>
    </source>
</reference>
<evidence type="ECO:0000313" key="17">
    <source>
        <dbReference type="EMBL" id="KAF2319162.1"/>
    </source>
</evidence>
<keyword evidence="5" id="KW-0934">Plastid</keyword>
<comment type="function">
    <text evidence="10">Stores iron in a soluble, non-toxic, readily available form. Important for iron homeostasis. Has ferroxidase activity. Iron is taken up in the ferrous form and deposited as ferric hydroxides after oxidation.</text>
</comment>
<feature type="binding site" evidence="13">
    <location>
        <position position="106"/>
    </location>
    <ligand>
        <name>Fe cation</name>
        <dbReference type="ChEBI" id="CHEBI:24875"/>
        <label>1</label>
    </ligand>
</feature>
<evidence type="ECO:0000259" key="16">
    <source>
        <dbReference type="PROSITE" id="PS50905"/>
    </source>
</evidence>
<dbReference type="GO" id="GO:0009507">
    <property type="term" value="C:chloroplast"/>
    <property type="evidence" value="ECO:0007669"/>
    <property type="project" value="UniProtKB-SubCell"/>
</dbReference>
<dbReference type="Pfam" id="PF00210">
    <property type="entry name" value="Ferritin"/>
    <property type="match status" value="1"/>
</dbReference>
<dbReference type="PANTHER" id="PTHR11431:SF126">
    <property type="entry name" value="FERRITIN-2, CHLOROPLASTIC-RELATED"/>
    <property type="match status" value="1"/>
</dbReference>
<dbReference type="AlphaFoldDB" id="A0A6A6MZ08"/>
<dbReference type="InterPro" id="IPR009040">
    <property type="entry name" value="Ferritin-like_diiron"/>
</dbReference>
<evidence type="ECO:0000256" key="6">
    <source>
        <dbReference type="ARBA" id="ARBA00022723"/>
    </source>
</evidence>
<comment type="subcellular location">
    <subcellularLocation>
        <location evidence="1">Plastid</location>
        <location evidence="1">Chloroplast</location>
    </subcellularLocation>
</comment>
<evidence type="ECO:0000256" key="9">
    <source>
        <dbReference type="ARBA" id="ARBA00023004"/>
    </source>
</evidence>
<dbReference type="GO" id="GO:0006826">
    <property type="term" value="P:iron ion transport"/>
    <property type="evidence" value="ECO:0007669"/>
    <property type="project" value="InterPro"/>
</dbReference>
<dbReference type="SUPFAM" id="SSF53254">
    <property type="entry name" value="Phosphoglycerate mutase-like"/>
    <property type="match status" value="1"/>
</dbReference>
<evidence type="ECO:0000256" key="8">
    <source>
        <dbReference type="ARBA" id="ARBA00023002"/>
    </source>
</evidence>
<dbReference type="InterPro" id="IPR001519">
    <property type="entry name" value="Ferritin"/>
</dbReference>
<dbReference type="InterPro" id="IPR008331">
    <property type="entry name" value="Ferritin_DPS_dom"/>
</dbReference>
<dbReference type="SUPFAM" id="SSF47240">
    <property type="entry name" value="Ferritin-like"/>
    <property type="match status" value="1"/>
</dbReference>
<protein>
    <recommendedName>
        <fullName evidence="14">Ferritin</fullName>
        <ecNumber evidence="14">1.16.3.1</ecNumber>
    </recommendedName>
</protein>
<dbReference type="InterPro" id="IPR000560">
    <property type="entry name" value="His_Pase_clade-2"/>
</dbReference>
<gene>
    <name evidence="17" type="ORF">GH714_013650</name>
</gene>
<feature type="binding site" evidence="13">
    <location>
        <position position="71"/>
    </location>
    <ligand>
        <name>Fe cation</name>
        <dbReference type="ChEBI" id="CHEBI:24875"/>
        <label>1</label>
    </ligand>
</feature>
<keyword evidence="15" id="KW-0472">Membrane</keyword>
<dbReference type="Proteomes" id="UP000467840">
    <property type="component" value="Chromosome 10"/>
</dbReference>
<dbReference type="EMBL" id="JAAGAX010000003">
    <property type="protein sequence ID" value="KAF2319162.1"/>
    <property type="molecule type" value="Genomic_DNA"/>
</dbReference>
<keyword evidence="18" id="KW-1185">Reference proteome</keyword>
<name>A0A6A6MZ08_HEVBR</name>
<keyword evidence="6 13" id="KW-0479">Metal-binding</keyword>
<feature type="binding site" evidence="13">
    <location>
        <position position="189"/>
    </location>
    <ligand>
        <name>Fe cation</name>
        <dbReference type="ChEBI" id="CHEBI:24875"/>
        <label>1</label>
    </ligand>
</feature>
<dbReference type="Pfam" id="PF00328">
    <property type="entry name" value="His_Phos_2"/>
    <property type="match status" value="1"/>
</dbReference>
<accession>A0A6A6MZ08</accession>
<dbReference type="InterPro" id="IPR029033">
    <property type="entry name" value="His_PPase_superfam"/>
</dbReference>
<comment type="similarity">
    <text evidence="2 14">Belongs to the ferritin family.</text>
</comment>
<dbReference type="PROSITE" id="PS00204">
    <property type="entry name" value="FERRITIN_2"/>
    <property type="match status" value="1"/>
</dbReference>
<keyword evidence="3 14" id="KW-0409">Iron storage</keyword>
<evidence type="ECO:0000256" key="15">
    <source>
        <dbReference type="SAM" id="Phobius"/>
    </source>
</evidence>
<organism evidence="17 18">
    <name type="scientific">Hevea brasiliensis</name>
    <name type="common">Para rubber tree</name>
    <name type="synonym">Siphonia brasiliensis</name>
    <dbReference type="NCBI Taxonomy" id="3981"/>
    <lineage>
        <taxon>Eukaryota</taxon>
        <taxon>Viridiplantae</taxon>
        <taxon>Streptophyta</taxon>
        <taxon>Embryophyta</taxon>
        <taxon>Tracheophyta</taxon>
        <taxon>Spermatophyta</taxon>
        <taxon>Magnoliopsida</taxon>
        <taxon>eudicotyledons</taxon>
        <taxon>Gunneridae</taxon>
        <taxon>Pentapetalae</taxon>
        <taxon>rosids</taxon>
        <taxon>fabids</taxon>
        <taxon>Malpighiales</taxon>
        <taxon>Euphorbiaceae</taxon>
        <taxon>Crotonoideae</taxon>
        <taxon>Micrandreae</taxon>
        <taxon>Hevea</taxon>
    </lineage>
</organism>
<dbReference type="PANTHER" id="PTHR11431">
    <property type="entry name" value="FERRITIN"/>
    <property type="match status" value="1"/>
</dbReference>
<keyword evidence="9 13" id="KW-0408">Iron</keyword>
<comment type="function">
    <text evidence="14">Stores iron in a soluble, non-toxic, readily available form. Important for iron homeostasis. Iron is taken up in the ferrous form and deposited as ferric hydroxides after oxidation.</text>
</comment>
<evidence type="ECO:0000256" key="11">
    <source>
        <dbReference type="ARBA" id="ARBA00026060"/>
    </source>
</evidence>